<sequence>MIDHINFISLFSPYIIDSFKNDDDFLVVLLIMGAIFFAIVVIIGVVLCLLFILLLIGLITAGILSTSVLIGIQQKSISKGFKTFFLGVSMVGCTIVAIIFFWFVNSVKEWWDTNISIVIGGFCGVFGGYILGLLMFVALKKIISLLQKKYQQIRNNEEDKFIP</sequence>
<organism evidence="3 5">
    <name type="scientific">Chryseobacterium balustinum</name>
    <dbReference type="NCBI Taxonomy" id="246"/>
    <lineage>
        <taxon>Bacteria</taxon>
        <taxon>Pseudomonadati</taxon>
        <taxon>Bacteroidota</taxon>
        <taxon>Flavobacteriia</taxon>
        <taxon>Flavobacteriales</taxon>
        <taxon>Weeksellaceae</taxon>
        <taxon>Chryseobacterium group</taxon>
        <taxon>Chryseobacterium</taxon>
    </lineage>
</organism>
<evidence type="ECO:0000313" key="5">
    <source>
        <dbReference type="Proteomes" id="UP000251937"/>
    </source>
</evidence>
<dbReference type="Proteomes" id="UP000251937">
    <property type="component" value="Unassembled WGS sequence"/>
</dbReference>
<evidence type="ECO:0000313" key="3">
    <source>
        <dbReference type="EMBL" id="SQA92412.1"/>
    </source>
</evidence>
<name>A0AAX2IT61_9FLAO</name>
<proteinExistence type="predicted"/>
<dbReference type="Proteomes" id="UP000190669">
    <property type="component" value="Unassembled WGS sequence"/>
</dbReference>
<gene>
    <name evidence="3" type="ORF">NCTC11212_04066</name>
    <name evidence="2" type="ORF">SAMN05421800_103329</name>
</gene>
<feature type="transmembrane region" description="Helical" evidence="1">
    <location>
        <begin position="51"/>
        <end position="72"/>
    </location>
</feature>
<evidence type="ECO:0000313" key="4">
    <source>
        <dbReference type="Proteomes" id="UP000190669"/>
    </source>
</evidence>
<reference evidence="2 4" key="1">
    <citation type="submission" date="2017-02" db="EMBL/GenBank/DDBJ databases">
        <authorList>
            <person name="Varghese N."/>
            <person name="Submissions S."/>
        </authorList>
    </citation>
    <scope>NUCLEOTIDE SEQUENCE [LARGE SCALE GENOMIC DNA]</scope>
    <source>
        <strain evidence="2 4">DSM 16775</strain>
    </source>
</reference>
<dbReference type="EMBL" id="FUZE01000003">
    <property type="protein sequence ID" value="SKB57550.1"/>
    <property type="molecule type" value="Genomic_DNA"/>
</dbReference>
<dbReference type="EMBL" id="UAVR01000023">
    <property type="protein sequence ID" value="SQA92412.1"/>
    <property type="molecule type" value="Genomic_DNA"/>
</dbReference>
<keyword evidence="1" id="KW-0472">Membrane</keyword>
<keyword evidence="1" id="KW-1133">Transmembrane helix</keyword>
<keyword evidence="1" id="KW-0812">Transmembrane</keyword>
<evidence type="ECO:0000313" key="2">
    <source>
        <dbReference type="EMBL" id="SKB57550.1"/>
    </source>
</evidence>
<reference evidence="3 5" key="2">
    <citation type="submission" date="2018-06" db="EMBL/GenBank/DDBJ databases">
        <authorList>
            <consortium name="Pathogen Informatics"/>
            <person name="Doyle S."/>
        </authorList>
    </citation>
    <scope>NUCLEOTIDE SEQUENCE [LARGE SCALE GENOMIC DNA]</scope>
    <source>
        <strain evidence="3 5">NCTC11212</strain>
    </source>
</reference>
<feature type="transmembrane region" description="Helical" evidence="1">
    <location>
        <begin position="115"/>
        <end position="139"/>
    </location>
</feature>
<protein>
    <submittedName>
        <fullName evidence="3">Uncharacterized protein</fullName>
    </submittedName>
</protein>
<comment type="caution">
    <text evidence="3">The sequence shown here is derived from an EMBL/GenBank/DDBJ whole genome shotgun (WGS) entry which is preliminary data.</text>
</comment>
<feature type="transmembrane region" description="Helical" evidence="1">
    <location>
        <begin position="84"/>
        <end position="103"/>
    </location>
</feature>
<dbReference type="AlphaFoldDB" id="A0AAX2IT61"/>
<dbReference type="RefSeq" id="WP_123920689.1">
    <property type="nucleotide sequence ID" value="NZ_CP033934.1"/>
</dbReference>
<keyword evidence="4" id="KW-1185">Reference proteome</keyword>
<evidence type="ECO:0000256" key="1">
    <source>
        <dbReference type="SAM" id="Phobius"/>
    </source>
</evidence>
<feature type="transmembrane region" description="Helical" evidence="1">
    <location>
        <begin position="25"/>
        <end position="45"/>
    </location>
</feature>
<accession>A0AAX2IT61</accession>